<gene>
    <name evidence="2" type="ORF">RU07_07455</name>
</gene>
<dbReference type="AlphaFoldDB" id="A0A0D0KZ43"/>
<comment type="caution">
    <text evidence="2">The sequence shown here is derived from an EMBL/GenBank/DDBJ whole genome shotgun (WGS) entry which is preliminary data.</text>
</comment>
<dbReference type="PANTHER" id="PTHR30388">
    <property type="entry name" value="ALDEHYDE OXIDOREDUCTASE MOLYBDENUM COFACTOR ASSEMBLY PROTEIN"/>
    <property type="match status" value="1"/>
</dbReference>
<reference evidence="2 3" key="1">
    <citation type="submission" date="2014-12" db="EMBL/GenBank/DDBJ databases">
        <title>16Stimator: statistical estimation of ribosomal gene copy numbers from draft genome assemblies.</title>
        <authorList>
            <person name="Perisin M.A."/>
            <person name="Vetter M."/>
            <person name="Gilbert J.A."/>
            <person name="Bergelson J."/>
        </authorList>
    </citation>
    <scope>NUCLEOTIDE SEQUENCE [LARGE SCALE GENOMIC DNA]</scope>
    <source>
        <strain evidence="2 3">MEJ076</strain>
    </source>
</reference>
<dbReference type="Gene3D" id="3.40.50.720">
    <property type="entry name" value="NAD(P)-binding Rossmann-like Domain"/>
    <property type="match status" value="1"/>
</dbReference>
<dbReference type="Pfam" id="PF13478">
    <property type="entry name" value="XdhC_C"/>
    <property type="match status" value="1"/>
</dbReference>
<dbReference type="EMBL" id="JXQV01000006">
    <property type="protein sequence ID" value="KIQ03819.1"/>
    <property type="molecule type" value="Genomic_DNA"/>
</dbReference>
<proteinExistence type="predicted"/>
<evidence type="ECO:0000313" key="2">
    <source>
        <dbReference type="EMBL" id="KIQ03819.1"/>
    </source>
</evidence>
<protein>
    <submittedName>
        <fullName evidence="2">XdhC/CoxF family protein</fullName>
    </submittedName>
</protein>
<dbReference type="OrthoDB" id="9815497at2"/>
<evidence type="ECO:0000259" key="1">
    <source>
        <dbReference type="Pfam" id="PF13478"/>
    </source>
</evidence>
<accession>A0A0D0KZ43</accession>
<dbReference type="Proteomes" id="UP000035017">
    <property type="component" value="Unassembled WGS sequence"/>
</dbReference>
<dbReference type="InterPro" id="IPR027051">
    <property type="entry name" value="XdhC_Rossmann_dom"/>
</dbReference>
<dbReference type="PANTHER" id="PTHR30388:SF4">
    <property type="entry name" value="MOLYBDENUM COFACTOR INSERTION CHAPERONE PAOD"/>
    <property type="match status" value="1"/>
</dbReference>
<feature type="domain" description="XdhC Rossmann" evidence="1">
    <location>
        <begin position="77"/>
        <end position="218"/>
    </location>
</feature>
<name>A0A0D0KZ43_AGRTU</name>
<sequence length="234" mass="24829">MDAATLETLNALRSNRVPVATVTNLQSGAVEVIASEAIPSGALGEAVATALQSRKSSGITLAGIDHFINVYVPSPRIVIIGAVHISQTLVHMAKLTGLDVVVIDPRTAFATPERFASTDLIADWPEDVLQTRPLDRHTAVVALTHDPKIDDFALMDALRKGCFYVGALGGQKTHEARLKRLAAQGFGEPDLQRIHGPVGLNIGAVSPAEIAVSILAEIISTMRFGDKSLSKRNA</sequence>
<evidence type="ECO:0000313" key="3">
    <source>
        <dbReference type="Proteomes" id="UP000035017"/>
    </source>
</evidence>
<dbReference type="InterPro" id="IPR052698">
    <property type="entry name" value="MoCofactor_Util/Proc"/>
</dbReference>
<organism evidence="2 3">
    <name type="scientific">Agrobacterium tumefaciens</name>
    <dbReference type="NCBI Taxonomy" id="358"/>
    <lineage>
        <taxon>Bacteria</taxon>
        <taxon>Pseudomonadati</taxon>
        <taxon>Pseudomonadota</taxon>
        <taxon>Alphaproteobacteria</taxon>
        <taxon>Hyphomicrobiales</taxon>
        <taxon>Rhizobiaceae</taxon>
        <taxon>Rhizobium/Agrobacterium group</taxon>
        <taxon>Agrobacterium</taxon>
        <taxon>Agrobacterium tumefaciens complex</taxon>
    </lineage>
</organism>